<comment type="caution">
    <text evidence="1">The sequence shown here is derived from an EMBL/GenBank/DDBJ whole genome shotgun (WGS) entry which is preliminary data.</text>
</comment>
<reference evidence="1 2" key="1">
    <citation type="submission" date="2019-08" db="EMBL/GenBank/DDBJ databases">
        <title>The genome of the soybean aphid Biotype 1, its phylome, world population structure and adaptation to the North American continent.</title>
        <authorList>
            <person name="Giordano R."/>
            <person name="Donthu R.K."/>
            <person name="Hernandez A.G."/>
            <person name="Wright C.L."/>
            <person name="Zimin A.V."/>
        </authorList>
    </citation>
    <scope>NUCLEOTIDE SEQUENCE [LARGE SCALE GENOMIC DNA]</scope>
    <source>
        <tissue evidence="1">Whole aphids</tissue>
    </source>
</reference>
<name>A0A6G0TQC8_APHGL</name>
<protein>
    <submittedName>
        <fullName evidence="1">Uncharacterized protein</fullName>
    </submittedName>
</protein>
<gene>
    <name evidence="1" type="ORF">AGLY_006787</name>
</gene>
<dbReference type="Proteomes" id="UP000475862">
    <property type="component" value="Unassembled WGS sequence"/>
</dbReference>
<accession>A0A6G0TQC8</accession>
<evidence type="ECO:0000313" key="1">
    <source>
        <dbReference type="EMBL" id="KAE9536980.1"/>
    </source>
</evidence>
<evidence type="ECO:0000313" key="2">
    <source>
        <dbReference type="Proteomes" id="UP000475862"/>
    </source>
</evidence>
<proteinExistence type="predicted"/>
<organism evidence="1 2">
    <name type="scientific">Aphis glycines</name>
    <name type="common">Soybean aphid</name>
    <dbReference type="NCBI Taxonomy" id="307491"/>
    <lineage>
        <taxon>Eukaryota</taxon>
        <taxon>Metazoa</taxon>
        <taxon>Ecdysozoa</taxon>
        <taxon>Arthropoda</taxon>
        <taxon>Hexapoda</taxon>
        <taxon>Insecta</taxon>
        <taxon>Pterygota</taxon>
        <taxon>Neoptera</taxon>
        <taxon>Paraneoptera</taxon>
        <taxon>Hemiptera</taxon>
        <taxon>Sternorrhyncha</taxon>
        <taxon>Aphidomorpha</taxon>
        <taxon>Aphidoidea</taxon>
        <taxon>Aphididae</taxon>
        <taxon>Aphidini</taxon>
        <taxon>Aphis</taxon>
        <taxon>Aphis</taxon>
    </lineage>
</organism>
<dbReference type="EMBL" id="VYZN01000019">
    <property type="protein sequence ID" value="KAE9536980.1"/>
    <property type="molecule type" value="Genomic_DNA"/>
</dbReference>
<keyword evidence="2" id="KW-1185">Reference proteome</keyword>
<sequence length="170" mass="19495">MMLLFPINLPPQKNCRPRLGPHGPRLIYTGWCATRKIQKSDGIRIIIGEGLVEIKNFKFRSTIQYITLKKTLFLSVDSVTTEFNRDYLLSDVLPISVPLALTVKWKEIIVSCDMIVVTTNTSGSQRIKIGIDYPEDKKCEYVSFDNDKPKIAKKNSEELTRNLISKKLKY</sequence>
<dbReference type="AlphaFoldDB" id="A0A6G0TQC8"/>